<dbReference type="PROSITE" id="PS50112">
    <property type="entry name" value="PAS"/>
    <property type="match status" value="1"/>
</dbReference>
<dbReference type="SMART" id="SM00091">
    <property type="entry name" value="PAS"/>
    <property type="match status" value="1"/>
</dbReference>
<evidence type="ECO:0000313" key="10">
    <source>
        <dbReference type="EMBL" id="AOU97126.1"/>
    </source>
</evidence>
<evidence type="ECO:0000259" key="8">
    <source>
        <dbReference type="PROSITE" id="PS50883"/>
    </source>
</evidence>
<organism evidence="10 11">
    <name type="scientific">Acidihalobacter yilgarnensis</name>
    <dbReference type="NCBI Taxonomy" id="2819280"/>
    <lineage>
        <taxon>Bacteria</taxon>
        <taxon>Pseudomonadati</taxon>
        <taxon>Pseudomonadota</taxon>
        <taxon>Gammaproteobacteria</taxon>
        <taxon>Chromatiales</taxon>
        <taxon>Ectothiorhodospiraceae</taxon>
        <taxon>Acidihalobacter</taxon>
    </lineage>
</organism>
<dbReference type="PANTHER" id="PTHR44757">
    <property type="entry name" value="DIGUANYLATE CYCLASE DGCP"/>
    <property type="match status" value="1"/>
</dbReference>
<dbReference type="Pfam" id="PF00563">
    <property type="entry name" value="EAL"/>
    <property type="match status" value="1"/>
</dbReference>
<evidence type="ECO:0000256" key="5">
    <source>
        <dbReference type="SAM" id="MobiDB-lite"/>
    </source>
</evidence>
<dbReference type="SMART" id="SM00267">
    <property type="entry name" value="GGDEF"/>
    <property type="match status" value="1"/>
</dbReference>
<dbReference type="InterPro" id="IPR035919">
    <property type="entry name" value="EAL_sf"/>
</dbReference>
<dbReference type="CDD" id="cd01949">
    <property type="entry name" value="GGDEF"/>
    <property type="match status" value="1"/>
</dbReference>
<protein>
    <recommendedName>
        <fullName evidence="2">cyclic-guanylate-specific phosphodiesterase</fullName>
        <ecNumber evidence="2">3.1.4.52</ecNumber>
    </recommendedName>
</protein>
<sequence length="900" mass="101716">MHTRKRRERRISIIAGLILVTLTLVASLSIFLVMEHQAERIVNRSLLLSLESRTHLFDAKIQQRLDANQLVATRPFIIAQLKQLDANPDDFKAIKSLQLAADTLLPTGFSLIRFSMPDRHTAAAAGIAAVHPELTVPLRLDTAVHLMWSDSGFVLSQERPMLDARHRLVGYVLTESRLPELTRMLRDTQTLGKTGELVVCGNANSGMQCFPAALSRRVYLDVPLVQNGRRLPMAYAFEGETGLTTTRDYRGREVVAAYAPLGQLGLGMVLKVDTDELYAPIYEQVREVSYMLLFFLAAGLLMLYWLVNPLVRKLAISEREARHASERLRDSETRTRTILDNIDEGLITLAEDGTIESLNPVAERLFGYPPGGLLGGNMLDLINPGNHPEYRERIEHHVARRDLGTPPSSFELTAIRRNGQELPVEARISDMVLAGRHKFILALQDITRRKETEARILHIASHDPLTDLPNRTLLEDRIKHAIHANHRRRERFAVIYIDLNDFKTINDSLGHTLGDTLLRSVAIRLKGCLREEDTVARQGGDEFIVILSRIEHPDDAATAVQKIINTLTEPYTIEGHELHSGASLGIAIYPEDGHNVTALLKNSDTAMYQAKASGRNNYRFYSPEMDAKAADRLMLENNLRRALERNELSLHYQPIVSLASGEIMAVEALLRWTHPVMGVVSPARFIPVAEDSSLILPIGEWVLETACRQIREWDKTKQFSGRVVVNLSPRQFRQGDLVKRFTHIIERTGIDPQRLGMEITESVIMENLDSSIRMLQSLKDMGVEFSLDDFGTGYSSLSYLKRFPVDKLKIDQSFVRDLVNDHDDEALVKAIIAMAHSLKIRVVAEGVETRQQLDFLREQHCDQYQGYYFSRPLPPTNSCSRKTETMRTNQKQTPPSNRQD</sequence>
<dbReference type="NCBIfam" id="TIGR00254">
    <property type="entry name" value="GGDEF"/>
    <property type="match status" value="1"/>
</dbReference>
<feature type="transmembrane region" description="Helical" evidence="6">
    <location>
        <begin position="12"/>
        <end position="34"/>
    </location>
</feature>
<keyword evidence="6" id="KW-0472">Membrane</keyword>
<comment type="catalytic activity">
    <reaction evidence="4">
        <text>3',3'-c-di-GMP + H2O = 5'-phosphoguanylyl(3'-&gt;5')guanosine + H(+)</text>
        <dbReference type="Rhea" id="RHEA:24902"/>
        <dbReference type="ChEBI" id="CHEBI:15377"/>
        <dbReference type="ChEBI" id="CHEBI:15378"/>
        <dbReference type="ChEBI" id="CHEBI:58754"/>
        <dbReference type="ChEBI" id="CHEBI:58805"/>
        <dbReference type="EC" id="3.1.4.52"/>
    </reaction>
    <physiologicalReaction direction="left-to-right" evidence="4">
        <dbReference type="Rhea" id="RHEA:24903"/>
    </physiologicalReaction>
</comment>
<comment type="cofactor">
    <cofactor evidence="1">
        <name>Mg(2+)</name>
        <dbReference type="ChEBI" id="CHEBI:18420"/>
    </cofactor>
</comment>
<proteinExistence type="predicted"/>
<keyword evidence="6" id="KW-1133">Transmembrane helix</keyword>
<dbReference type="Gene3D" id="3.20.20.450">
    <property type="entry name" value="EAL domain"/>
    <property type="match status" value="1"/>
</dbReference>
<dbReference type="EMBL" id="CP017415">
    <property type="protein sequence ID" value="AOU97126.1"/>
    <property type="molecule type" value="Genomic_DNA"/>
</dbReference>
<evidence type="ECO:0000256" key="1">
    <source>
        <dbReference type="ARBA" id="ARBA00001946"/>
    </source>
</evidence>
<dbReference type="Gene3D" id="3.30.450.20">
    <property type="entry name" value="PAS domain"/>
    <property type="match status" value="1"/>
</dbReference>
<dbReference type="SMART" id="SM00052">
    <property type="entry name" value="EAL"/>
    <property type="match status" value="1"/>
</dbReference>
<evidence type="ECO:0000313" key="11">
    <source>
        <dbReference type="Proteomes" id="UP000095401"/>
    </source>
</evidence>
<dbReference type="SUPFAM" id="SSF55073">
    <property type="entry name" value="Nucleotide cyclase"/>
    <property type="match status" value="1"/>
</dbReference>
<evidence type="ECO:0000259" key="9">
    <source>
        <dbReference type="PROSITE" id="PS50887"/>
    </source>
</evidence>
<feature type="compositionally biased region" description="Polar residues" evidence="5">
    <location>
        <begin position="876"/>
        <end position="900"/>
    </location>
</feature>
<dbReference type="GO" id="GO:0071732">
    <property type="term" value="P:cellular response to nitric oxide"/>
    <property type="evidence" value="ECO:0007669"/>
    <property type="project" value="UniProtKB-ARBA"/>
</dbReference>
<dbReference type="AlphaFoldDB" id="A0A1D8IKX8"/>
<dbReference type="CDD" id="cd01948">
    <property type="entry name" value="EAL"/>
    <property type="match status" value="1"/>
</dbReference>
<dbReference type="PROSITE" id="PS50883">
    <property type="entry name" value="EAL"/>
    <property type="match status" value="1"/>
</dbReference>
<dbReference type="InterPro" id="IPR000160">
    <property type="entry name" value="GGDEF_dom"/>
</dbReference>
<dbReference type="InterPro" id="IPR043128">
    <property type="entry name" value="Rev_trsase/Diguanyl_cyclase"/>
</dbReference>
<evidence type="ECO:0000256" key="4">
    <source>
        <dbReference type="ARBA" id="ARBA00051114"/>
    </source>
</evidence>
<dbReference type="InterPro" id="IPR029787">
    <property type="entry name" value="Nucleotide_cyclase"/>
</dbReference>
<dbReference type="PROSITE" id="PS50887">
    <property type="entry name" value="GGDEF"/>
    <property type="match status" value="1"/>
</dbReference>
<evidence type="ECO:0000259" key="7">
    <source>
        <dbReference type="PROSITE" id="PS50112"/>
    </source>
</evidence>
<dbReference type="InterPro" id="IPR001633">
    <property type="entry name" value="EAL_dom"/>
</dbReference>
<dbReference type="RefSeq" id="WP_070077514.1">
    <property type="nucleotide sequence ID" value="NZ_CP017415.1"/>
</dbReference>
<feature type="domain" description="EAL" evidence="8">
    <location>
        <begin position="632"/>
        <end position="886"/>
    </location>
</feature>
<dbReference type="InterPro" id="IPR000014">
    <property type="entry name" value="PAS"/>
</dbReference>
<keyword evidence="3" id="KW-0973">c-di-GMP</keyword>
<dbReference type="InterPro" id="IPR052155">
    <property type="entry name" value="Biofilm_reg_signaling"/>
</dbReference>
<keyword evidence="11" id="KW-1185">Reference proteome</keyword>
<evidence type="ECO:0000256" key="3">
    <source>
        <dbReference type="ARBA" id="ARBA00022636"/>
    </source>
</evidence>
<keyword evidence="6" id="KW-0812">Transmembrane</keyword>
<feature type="domain" description="GGDEF" evidence="9">
    <location>
        <begin position="490"/>
        <end position="623"/>
    </location>
</feature>
<dbReference type="SUPFAM" id="SSF55785">
    <property type="entry name" value="PYP-like sensor domain (PAS domain)"/>
    <property type="match status" value="1"/>
</dbReference>
<dbReference type="NCBIfam" id="TIGR00229">
    <property type="entry name" value="sensory_box"/>
    <property type="match status" value="1"/>
</dbReference>
<feature type="region of interest" description="Disordered" evidence="5">
    <location>
        <begin position="873"/>
        <end position="900"/>
    </location>
</feature>
<dbReference type="FunFam" id="3.30.70.270:FF:000001">
    <property type="entry name" value="Diguanylate cyclase domain protein"/>
    <property type="match status" value="1"/>
</dbReference>
<feature type="domain" description="PAS" evidence="7">
    <location>
        <begin position="331"/>
        <end position="401"/>
    </location>
</feature>
<dbReference type="EC" id="3.1.4.52" evidence="2"/>
<dbReference type="SUPFAM" id="SSF141868">
    <property type="entry name" value="EAL domain-like"/>
    <property type="match status" value="1"/>
</dbReference>
<dbReference type="Gene3D" id="3.30.70.270">
    <property type="match status" value="1"/>
</dbReference>
<dbReference type="FunFam" id="3.20.20.450:FF:000001">
    <property type="entry name" value="Cyclic di-GMP phosphodiesterase yahA"/>
    <property type="match status" value="1"/>
</dbReference>
<dbReference type="GO" id="GO:0071111">
    <property type="term" value="F:cyclic-guanylate-specific phosphodiesterase activity"/>
    <property type="evidence" value="ECO:0007669"/>
    <property type="project" value="UniProtKB-EC"/>
</dbReference>
<evidence type="ECO:0000256" key="6">
    <source>
        <dbReference type="SAM" id="Phobius"/>
    </source>
</evidence>
<evidence type="ECO:0000256" key="2">
    <source>
        <dbReference type="ARBA" id="ARBA00012282"/>
    </source>
</evidence>
<dbReference type="PANTHER" id="PTHR44757:SF2">
    <property type="entry name" value="BIOFILM ARCHITECTURE MAINTENANCE PROTEIN MBAA"/>
    <property type="match status" value="1"/>
</dbReference>
<gene>
    <name evidence="10" type="ORF">BI364_03120</name>
</gene>
<dbReference type="Proteomes" id="UP000095401">
    <property type="component" value="Chromosome"/>
</dbReference>
<name>A0A1D8IKX8_9GAMM</name>
<dbReference type="CDD" id="cd00130">
    <property type="entry name" value="PAS"/>
    <property type="match status" value="1"/>
</dbReference>
<dbReference type="Pfam" id="PF00990">
    <property type="entry name" value="GGDEF"/>
    <property type="match status" value="1"/>
</dbReference>
<dbReference type="Pfam" id="PF13426">
    <property type="entry name" value="PAS_9"/>
    <property type="match status" value="1"/>
</dbReference>
<accession>A0A1D8IKX8</accession>
<dbReference type="KEGG" id="aprs:BI364_03120"/>
<dbReference type="InterPro" id="IPR035965">
    <property type="entry name" value="PAS-like_dom_sf"/>
</dbReference>
<reference evidence="11" key="1">
    <citation type="submission" date="2016-09" db="EMBL/GenBank/DDBJ databases">
        <title>Acidihalobacter prosperus F5.</title>
        <authorList>
            <person name="Khaleque H.N."/>
            <person name="Ramsay J.P."/>
            <person name="Kaksonen A.H."/>
            <person name="Boxall N.J."/>
            <person name="Watkin E.L.J."/>
        </authorList>
    </citation>
    <scope>NUCLEOTIDE SEQUENCE [LARGE SCALE GENOMIC DNA]</scope>
    <source>
        <strain evidence="11">F5</strain>
    </source>
</reference>